<keyword evidence="1" id="KW-0812">Transmembrane</keyword>
<feature type="transmembrane region" description="Helical" evidence="1">
    <location>
        <begin position="143"/>
        <end position="161"/>
    </location>
</feature>
<dbReference type="Proteomes" id="UP000614609">
    <property type="component" value="Unassembled WGS sequence"/>
</dbReference>
<sequence length="176" mass="19078">MPPPNDRKTLVAGARSPRMSRRRAARRLLLLCVVGALPWTVIRWSGDAGVQYGAFFAYGLGPLLGPLGERFTYLPRYLAVAIIDTYWRQAWPTGAFLYACALGSAALGLLGREDRRVTAGLLVMSGGAELLYGLGLAGSRSDLLVLPVAPLLCWGVAALCYRDGLRRLVYLRPAEA</sequence>
<dbReference type="Pfam" id="PF26224">
    <property type="entry name" value="DUF8050"/>
    <property type="match status" value="1"/>
</dbReference>
<accession>A0A830FW89</accession>
<proteinExistence type="predicted"/>
<feature type="transmembrane region" description="Helical" evidence="1">
    <location>
        <begin position="28"/>
        <end position="46"/>
    </location>
</feature>
<reference evidence="3" key="2">
    <citation type="submission" date="2020-09" db="EMBL/GenBank/DDBJ databases">
        <authorList>
            <person name="Sun Q."/>
            <person name="Ohkuma M."/>
        </authorList>
    </citation>
    <scope>NUCLEOTIDE SEQUENCE</scope>
    <source>
        <strain evidence="3">JCM 16108</strain>
    </source>
</reference>
<evidence type="ECO:0000313" key="3">
    <source>
        <dbReference type="EMBL" id="GGM67445.1"/>
    </source>
</evidence>
<keyword evidence="1" id="KW-0472">Membrane</keyword>
<dbReference type="EMBL" id="BMOO01000003">
    <property type="protein sequence ID" value="GGM67445.1"/>
    <property type="molecule type" value="Genomic_DNA"/>
</dbReference>
<comment type="caution">
    <text evidence="3">The sequence shown here is derived from an EMBL/GenBank/DDBJ whole genome shotgun (WGS) entry which is preliminary data.</text>
</comment>
<keyword evidence="1" id="KW-1133">Transmembrane helix</keyword>
<evidence type="ECO:0000313" key="4">
    <source>
        <dbReference type="Proteomes" id="UP000614609"/>
    </source>
</evidence>
<feature type="transmembrane region" description="Helical" evidence="1">
    <location>
        <begin position="90"/>
        <end position="110"/>
    </location>
</feature>
<keyword evidence="4" id="KW-1185">Reference proteome</keyword>
<name>A0A830FW89_9EURY</name>
<organism evidence="3 4">
    <name type="scientific">Halarchaeum rubridurum</name>
    <dbReference type="NCBI Taxonomy" id="489911"/>
    <lineage>
        <taxon>Archaea</taxon>
        <taxon>Methanobacteriati</taxon>
        <taxon>Methanobacteriota</taxon>
        <taxon>Stenosarchaea group</taxon>
        <taxon>Halobacteria</taxon>
        <taxon>Halobacteriales</taxon>
        <taxon>Halobacteriaceae</taxon>
    </lineage>
</organism>
<dbReference type="AlphaFoldDB" id="A0A830FW89"/>
<reference evidence="3" key="1">
    <citation type="journal article" date="2014" name="Int. J. Syst. Evol. Microbiol.">
        <title>Complete genome sequence of Corynebacterium casei LMG S-19264T (=DSM 44701T), isolated from a smear-ripened cheese.</title>
        <authorList>
            <consortium name="US DOE Joint Genome Institute (JGI-PGF)"/>
            <person name="Walter F."/>
            <person name="Albersmeier A."/>
            <person name="Kalinowski J."/>
            <person name="Ruckert C."/>
        </authorList>
    </citation>
    <scope>NUCLEOTIDE SEQUENCE</scope>
    <source>
        <strain evidence="3">JCM 16108</strain>
    </source>
</reference>
<feature type="domain" description="DUF8050" evidence="2">
    <location>
        <begin position="10"/>
        <end position="169"/>
    </location>
</feature>
<gene>
    <name evidence="3" type="ORF">GCM10009017_16970</name>
</gene>
<protein>
    <recommendedName>
        <fullName evidence="2">DUF8050 domain-containing protein</fullName>
    </recommendedName>
</protein>
<feature type="transmembrane region" description="Helical" evidence="1">
    <location>
        <begin position="117"/>
        <end position="137"/>
    </location>
</feature>
<dbReference type="InterPro" id="IPR058363">
    <property type="entry name" value="DUF8050"/>
</dbReference>
<evidence type="ECO:0000256" key="1">
    <source>
        <dbReference type="SAM" id="Phobius"/>
    </source>
</evidence>
<evidence type="ECO:0000259" key="2">
    <source>
        <dbReference type="Pfam" id="PF26224"/>
    </source>
</evidence>